<keyword evidence="9 15" id="KW-0822">Tryptophan biosynthesis</keyword>
<dbReference type="PANTHER" id="PTHR11236">
    <property type="entry name" value="AMINOBENZOATE/ANTHRANILATE SYNTHASE"/>
    <property type="match status" value="1"/>
</dbReference>
<comment type="similarity">
    <text evidence="3 15">Belongs to the anthranilate synthase component I family.</text>
</comment>
<dbReference type="SUPFAM" id="SSF56322">
    <property type="entry name" value="ADC synthase"/>
    <property type="match status" value="1"/>
</dbReference>
<evidence type="ECO:0000256" key="5">
    <source>
        <dbReference type="ARBA" id="ARBA00012266"/>
    </source>
</evidence>
<dbReference type="GO" id="GO:0004049">
    <property type="term" value="F:anthranilate synthase activity"/>
    <property type="evidence" value="ECO:0007669"/>
    <property type="project" value="UniProtKB-EC"/>
</dbReference>
<comment type="catalytic activity">
    <reaction evidence="14 15">
        <text>chorismate + L-glutamine = anthranilate + pyruvate + L-glutamate + H(+)</text>
        <dbReference type="Rhea" id="RHEA:21732"/>
        <dbReference type="ChEBI" id="CHEBI:15361"/>
        <dbReference type="ChEBI" id="CHEBI:15378"/>
        <dbReference type="ChEBI" id="CHEBI:16567"/>
        <dbReference type="ChEBI" id="CHEBI:29748"/>
        <dbReference type="ChEBI" id="CHEBI:29985"/>
        <dbReference type="ChEBI" id="CHEBI:58359"/>
        <dbReference type="EC" id="4.1.3.27"/>
    </reaction>
</comment>
<accession>A0A975J396</accession>
<dbReference type="Proteomes" id="UP000676169">
    <property type="component" value="Chromosome"/>
</dbReference>
<gene>
    <name evidence="15 18" type="primary">trpE</name>
    <name evidence="18" type="ORF">KBB96_02755</name>
</gene>
<evidence type="ECO:0000256" key="2">
    <source>
        <dbReference type="ARBA" id="ARBA00004873"/>
    </source>
</evidence>
<sequence length="518" mass="56695">MWPLRPCAEGLSGHAPGAVNSIPVEPSFESFAQLAEQGNVIPVYTQLAADFETPLSAYLKIRDSRHAFLLESAESTDKSGRWSILGSNPRRVFEARGKDITVRQGLNVRNFTAEDDVLAALEREMAPFKPVRHGNLPPFCGGMLGYLSYDAVRQFEPTIGTAPKDELGVPDAVFMLADTLIVFDQRLRRLQIVANAFPEEHASLEEAYTEARGRIAAIVEMLNRPLHVPALNGLAAVEAPQAESNTTREEYEGMVLAGKEYIAAGDIFQFVPSQRFQTPFHRSPVDLYRALRHVNPSPYMFILELGDFALVGSSPEVHVRSIGGRIDIRPIAGTRRRGATPEEDDALAAELMADPKERAEHLMLVDLARNDVGRIAKHGSVHVDDFMIVERYSHVMHIVSNVTGRLDSGHSAYDVLRATFPAGTVSGAPKIRAMQIINELEKSKRCAYAGAVGYFGFDGSHDGCITLRTCLLKDGMAYVQAGAGVVADSVPASEYEETVNKAKAVLRAVALARTLEEN</sequence>
<protein>
    <recommendedName>
        <fullName evidence="6 15">Anthranilate synthase component 1</fullName>
        <ecNumber evidence="5 15">4.1.3.27</ecNumber>
    </recommendedName>
</protein>
<dbReference type="PRINTS" id="PR00095">
    <property type="entry name" value="ANTSNTHASEI"/>
</dbReference>
<dbReference type="GO" id="GO:0046872">
    <property type="term" value="F:metal ion binding"/>
    <property type="evidence" value="ECO:0007669"/>
    <property type="project" value="UniProtKB-KW"/>
</dbReference>
<comment type="subunit">
    <text evidence="4 15">Heterotetramer consisting of two non-identical subunits: a beta subunit (TrpG) and a large alpha subunit (TrpE).</text>
</comment>
<keyword evidence="7 15" id="KW-0028">Amino-acid biosynthesis</keyword>
<evidence type="ECO:0000256" key="4">
    <source>
        <dbReference type="ARBA" id="ARBA00011575"/>
    </source>
</evidence>
<dbReference type="NCBIfam" id="TIGR00564">
    <property type="entry name" value="trpE_most"/>
    <property type="match status" value="1"/>
</dbReference>
<evidence type="ECO:0000256" key="12">
    <source>
        <dbReference type="ARBA" id="ARBA00023239"/>
    </source>
</evidence>
<keyword evidence="10 15" id="KW-0460">Magnesium</keyword>
<evidence type="ECO:0000259" key="17">
    <source>
        <dbReference type="Pfam" id="PF04715"/>
    </source>
</evidence>
<dbReference type="InterPro" id="IPR006805">
    <property type="entry name" value="Anth_synth_I_N"/>
</dbReference>
<proteinExistence type="inferred from homology"/>
<dbReference type="Gene3D" id="3.60.120.10">
    <property type="entry name" value="Anthranilate synthase"/>
    <property type="match status" value="1"/>
</dbReference>
<evidence type="ECO:0000256" key="13">
    <source>
        <dbReference type="ARBA" id="ARBA00025634"/>
    </source>
</evidence>
<evidence type="ECO:0000256" key="6">
    <source>
        <dbReference type="ARBA" id="ARBA00020653"/>
    </source>
</evidence>
<dbReference type="AlphaFoldDB" id="A0A975J396"/>
<name>A0A975J396_9BACT</name>
<dbReference type="PANTHER" id="PTHR11236:SF48">
    <property type="entry name" value="ISOCHORISMATE SYNTHASE MENF"/>
    <property type="match status" value="1"/>
</dbReference>
<dbReference type="InterPro" id="IPR015890">
    <property type="entry name" value="Chorismate_C"/>
</dbReference>
<evidence type="ECO:0000256" key="3">
    <source>
        <dbReference type="ARBA" id="ARBA00009562"/>
    </source>
</evidence>
<dbReference type="Pfam" id="PF00425">
    <property type="entry name" value="Chorismate_bind"/>
    <property type="match status" value="1"/>
</dbReference>
<keyword evidence="12 15" id="KW-0456">Lyase</keyword>
<evidence type="ECO:0000256" key="9">
    <source>
        <dbReference type="ARBA" id="ARBA00022822"/>
    </source>
</evidence>
<feature type="domain" description="Anthranilate synthase component I N-terminal" evidence="17">
    <location>
        <begin position="51"/>
        <end position="191"/>
    </location>
</feature>
<dbReference type="GO" id="GO:0000162">
    <property type="term" value="P:L-tryptophan biosynthetic process"/>
    <property type="evidence" value="ECO:0007669"/>
    <property type="project" value="UniProtKB-KW"/>
</dbReference>
<comment type="function">
    <text evidence="13 15">Part of a heterotetrameric complex that catalyzes the two-step biosynthesis of anthranilate, an intermediate in the biosynthesis of L-tryptophan. In the first step, the glutamine-binding beta subunit (TrpG) of anthranilate synthase (AS) provides the glutamine amidotransferase activity which generates ammonia as a substrate that, along with chorismate, is used in the second step, catalyzed by the large alpha subunit of AS (TrpE) to produce anthranilate. In the absence of TrpG, TrpE can synthesize anthranilate directly from chorismate and high concentrations of ammonia.</text>
</comment>
<dbReference type="EC" id="4.1.3.27" evidence="5 15"/>
<dbReference type="EMBL" id="CP073100">
    <property type="protein sequence ID" value="QUE53265.1"/>
    <property type="molecule type" value="Genomic_DNA"/>
</dbReference>
<evidence type="ECO:0000256" key="15">
    <source>
        <dbReference type="RuleBase" id="RU364045"/>
    </source>
</evidence>
<comment type="pathway">
    <text evidence="2 15">Amino-acid biosynthesis; L-tryptophan biosynthesis; L-tryptophan from chorismate: step 1/5.</text>
</comment>
<evidence type="ECO:0000256" key="8">
    <source>
        <dbReference type="ARBA" id="ARBA00022723"/>
    </source>
</evidence>
<evidence type="ECO:0000256" key="14">
    <source>
        <dbReference type="ARBA" id="ARBA00047683"/>
    </source>
</evidence>
<evidence type="ECO:0000256" key="7">
    <source>
        <dbReference type="ARBA" id="ARBA00022605"/>
    </source>
</evidence>
<keyword evidence="19" id="KW-1185">Reference proteome</keyword>
<dbReference type="InterPro" id="IPR005801">
    <property type="entry name" value="ADC_synthase"/>
</dbReference>
<reference evidence="18" key="1">
    <citation type="submission" date="2021-04" db="EMBL/GenBank/DDBJ databases">
        <title>Luteolibacter sp. 32A isolated from the skin of an Anderson's salamander (Ambystoma andersonii).</title>
        <authorList>
            <person name="Spergser J."/>
            <person name="Busse H.-J."/>
        </authorList>
    </citation>
    <scope>NUCLEOTIDE SEQUENCE</scope>
    <source>
        <strain evidence="18">32A</strain>
    </source>
</reference>
<dbReference type="Pfam" id="PF04715">
    <property type="entry name" value="Anth_synt_I_N"/>
    <property type="match status" value="1"/>
</dbReference>
<evidence type="ECO:0000313" key="19">
    <source>
        <dbReference type="Proteomes" id="UP000676169"/>
    </source>
</evidence>
<organism evidence="18 19">
    <name type="scientific">Luteolibacter ambystomatis</name>
    <dbReference type="NCBI Taxonomy" id="2824561"/>
    <lineage>
        <taxon>Bacteria</taxon>
        <taxon>Pseudomonadati</taxon>
        <taxon>Verrucomicrobiota</taxon>
        <taxon>Verrucomicrobiia</taxon>
        <taxon>Verrucomicrobiales</taxon>
        <taxon>Verrucomicrobiaceae</taxon>
        <taxon>Luteolibacter</taxon>
    </lineage>
</organism>
<evidence type="ECO:0000256" key="11">
    <source>
        <dbReference type="ARBA" id="ARBA00023141"/>
    </source>
</evidence>
<comment type="cofactor">
    <cofactor evidence="1 15">
        <name>Mg(2+)</name>
        <dbReference type="ChEBI" id="CHEBI:18420"/>
    </cofactor>
</comment>
<dbReference type="KEGG" id="lamb:KBB96_02755"/>
<keyword evidence="11 15" id="KW-0057">Aromatic amino acid biosynthesis</keyword>
<feature type="domain" description="Chorismate-utilising enzyme C-terminal" evidence="16">
    <location>
        <begin position="248"/>
        <end position="501"/>
    </location>
</feature>
<dbReference type="InterPro" id="IPR005256">
    <property type="entry name" value="Anth_synth_I_PabB"/>
</dbReference>
<keyword evidence="8 15" id="KW-0479">Metal-binding</keyword>
<evidence type="ECO:0000256" key="10">
    <source>
        <dbReference type="ARBA" id="ARBA00022842"/>
    </source>
</evidence>
<evidence type="ECO:0000259" key="16">
    <source>
        <dbReference type="Pfam" id="PF00425"/>
    </source>
</evidence>
<evidence type="ECO:0000256" key="1">
    <source>
        <dbReference type="ARBA" id="ARBA00001946"/>
    </source>
</evidence>
<dbReference type="InterPro" id="IPR019999">
    <property type="entry name" value="Anth_synth_I-like"/>
</dbReference>
<evidence type="ECO:0000313" key="18">
    <source>
        <dbReference type="EMBL" id="QUE53265.1"/>
    </source>
</evidence>